<dbReference type="AlphaFoldDB" id="A0A345HAN6"/>
<reference evidence="1 2" key="1">
    <citation type="submission" date="2018-07" db="EMBL/GenBank/DDBJ databases">
        <title>Complete genome sequence of Flavobacterium arcticum type strain SM1502T.</title>
        <authorList>
            <person name="Li Y."/>
            <person name="Li D.-D."/>
        </authorList>
    </citation>
    <scope>NUCLEOTIDE SEQUENCE [LARGE SCALE GENOMIC DNA]</scope>
    <source>
        <strain evidence="1 2">SM1502</strain>
    </source>
</reference>
<gene>
    <name evidence="1" type="ORF">DVK85_05125</name>
</gene>
<proteinExistence type="predicted"/>
<dbReference type="EMBL" id="CP031188">
    <property type="protein sequence ID" value="AXG73646.1"/>
    <property type="molecule type" value="Genomic_DNA"/>
</dbReference>
<protein>
    <submittedName>
        <fullName evidence="1">Uncharacterized protein</fullName>
    </submittedName>
</protein>
<organism evidence="1 2">
    <name type="scientific">Flavobacterium arcticum</name>
    <dbReference type="NCBI Taxonomy" id="1784713"/>
    <lineage>
        <taxon>Bacteria</taxon>
        <taxon>Pseudomonadati</taxon>
        <taxon>Bacteroidota</taxon>
        <taxon>Flavobacteriia</taxon>
        <taxon>Flavobacteriales</taxon>
        <taxon>Flavobacteriaceae</taxon>
        <taxon>Flavobacterium</taxon>
    </lineage>
</organism>
<evidence type="ECO:0000313" key="2">
    <source>
        <dbReference type="Proteomes" id="UP000253951"/>
    </source>
</evidence>
<sequence>MIQFKIKYLSALLSYTLIIGFFLVSCSPIKVTQLKGNYVCKRKNNPYLYSEITLNDTAFSYTYRAGLYYKESQGTWHIEGNNIILNSYDYCKNDYLIVEEKHTEGKPYIQLNLNQNEDKFPLPGWSIKINDSGEYLLTDSEGKIYFDKTAEIDTITVFSIGLSEKNSKYTIKDRTANIFEIELIMENQYIYFENEKMKRNGRFLKFTDYVSHLKYFKE</sequence>
<keyword evidence="2" id="KW-1185">Reference proteome</keyword>
<dbReference type="Proteomes" id="UP000253951">
    <property type="component" value="Chromosome"/>
</dbReference>
<dbReference type="RefSeq" id="WP_114677406.1">
    <property type="nucleotide sequence ID" value="NZ_CP031188.1"/>
</dbReference>
<evidence type="ECO:0000313" key="1">
    <source>
        <dbReference type="EMBL" id="AXG73646.1"/>
    </source>
</evidence>
<name>A0A345HAN6_9FLAO</name>
<dbReference type="PROSITE" id="PS51257">
    <property type="entry name" value="PROKAR_LIPOPROTEIN"/>
    <property type="match status" value="1"/>
</dbReference>
<dbReference type="KEGG" id="fat:DVK85_05125"/>
<accession>A0A345HAN6</accession>